<dbReference type="Gene3D" id="3.30.70.270">
    <property type="match status" value="1"/>
</dbReference>
<keyword evidence="4" id="KW-0548">Nucleotidyltransferase</keyword>
<dbReference type="InterPro" id="IPR036397">
    <property type="entry name" value="RNaseH_sf"/>
</dbReference>
<evidence type="ECO:0000256" key="1">
    <source>
        <dbReference type="SAM" id="MobiDB-lite"/>
    </source>
</evidence>
<dbReference type="GO" id="GO:0003676">
    <property type="term" value="F:nucleic acid binding"/>
    <property type="evidence" value="ECO:0007669"/>
    <property type="project" value="InterPro"/>
</dbReference>
<evidence type="ECO:0000313" key="4">
    <source>
        <dbReference type="EMBL" id="MBC1176766.1"/>
    </source>
</evidence>
<keyword evidence="4" id="KW-0808">Transferase</keyword>
<name>A0A7G3B021_LUTLO</name>
<dbReference type="AlphaFoldDB" id="A0A7G3B021"/>
<evidence type="ECO:0000259" key="2">
    <source>
        <dbReference type="PROSITE" id="PS50878"/>
    </source>
</evidence>
<dbReference type="PANTHER" id="PTHR36688:SF2">
    <property type="entry name" value="ENDONUCLEASE_EXONUCLEASE_PHOSPHATASE DOMAIN-CONTAINING PROTEIN"/>
    <property type="match status" value="1"/>
</dbReference>
<dbReference type="PROSITE" id="PS50879">
    <property type="entry name" value="RNASE_H_1"/>
    <property type="match status" value="1"/>
</dbReference>
<accession>A0A7G3B021</accession>
<evidence type="ECO:0000259" key="3">
    <source>
        <dbReference type="PROSITE" id="PS50879"/>
    </source>
</evidence>
<dbReference type="InterPro" id="IPR036691">
    <property type="entry name" value="Endo/exonu/phosph_ase_sf"/>
</dbReference>
<organism evidence="4">
    <name type="scientific">Lutzomyia longipalpis</name>
    <name type="common">Sand fly</name>
    <dbReference type="NCBI Taxonomy" id="7200"/>
    <lineage>
        <taxon>Eukaryota</taxon>
        <taxon>Metazoa</taxon>
        <taxon>Ecdysozoa</taxon>
        <taxon>Arthropoda</taxon>
        <taxon>Hexapoda</taxon>
        <taxon>Insecta</taxon>
        <taxon>Pterygota</taxon>
        <taxon>Neoptera</taxon>
        <taxon>Endopterygota</taxon>
        <taxon>Diptera</taxon>
        <taxon>Nematocera</taxon>
        <taxon>Psychodoidea</taxon>
        <taxon>Psychodidae</taxon>
        <taxon>Lutzomyia</taxon>
        <taxon>Lutzomyia</taxon>
    </lineage>
</organism>
<dbReference type="EMBL" id="GITU01008063">
    <property type="protein sequence ID" value="MBC1176766.1"/>
    <property type="molecule type" value="Transcribed_RNA"/>
</dbReference>
<dbReference type="InterPro" id="IPR005135">
    <property type="entry name" value="Endo/exonuclease/phosphatase"/>
</dbReference>
<keyword evidence="4" id="KW-0695">RNA-directed DNA polymerase</keyword>
<dbReference type="PROSITE" id="PS50878">
    <property type="entry name" value="RT_POL"/>
    <property type="match status" value="1"/>
</dbReference>
<dbReference type="SUPFAM" id="SSF56219">
    <property type="entry name" value="DNase I-like"/>
    <property type="match status" value="1"/>
</dbReference>
<dbReference type="Pfam" id="PF14529">
    <property type="entry name" value="Exo_endo_phos_2"/>
    <property type="match status" value="1"/>
</dbReference>
<sequence length="1259" mass="143291">MDDQNSRSRDQPSSNNSNLPPALPPCSFIQWNCHGFWPRKAELDVLISTKRPIGICLQETHLNIKANNFRKIANINGYTAFHSNKSDNPTMSGGVSIFIQSGWKYEPVSLKTDLEVIAVKLHWHYLITIVSIYLKPGIPIHENKIKNVIRQIPSPYIILGDFNASNAIWGSNKTDPRGLLIEKILLDENCVLLNDGSHTNLSMAHGTFNAIDLSLISPQISSNFIWEVADDLYGSDHFPIFITDIDNYENLYTGCKKWIESSADWDKYCNLINANLPDLSLTNDNIYKDFLSVIINAAYQSIPFSKPSTASGRRRVPWWNNEIKNLINDRKKALRLFKKHPTTENKNRYLALFSEVKEKIEAAKRESWRLFTESIDLHTSSKEMWNKIKAIQGSRSPPIRRVDNKWGVSTDPKGMSDLLVKQFCLSSSNEILTESEKVFKNNITSSINNIALDPIPDSPLNLEFSVQELMRALNKSSGKSCGPNSITYNMLKNLPRNGIEFLLNIYNQMWCEDNFPCEWLTANIIPIPKPSVNGISDFRPIALSNCDLKIFERMVNYRLIWFLEENGLLNHNQFGFRSNRSTTQAIAKLTGDVLEAFEQTSHATAIFLDLEKAYDRVWDAVIIKQLLEWGIDGHILSFLKFYLNERTVRVRIKDVLSSEGHMINGVPQGGVLSVTLFLVAINSIFNIFDPDDPVKILLYADDVVIYSGSANIDDQYYEMQYKLNKMGEWANKNGFRFSPKKTKVMHFCRKQNCHRYTYSINGCQLECVTKFKFLGVWLDPKLRFNHHIQEVKTACSSRLNVLKCISSKSWGSNRDTMIKIHEATILSKIYYGSEIYATAAPKALLNPLNSIYNAGYRLSVGAFRTSPVNSILCEAGVQPLRQKLDLIVAKSASRILGNPEVPGYDDILNYENKKSSRSFYTIGGCLLRKILGDIHIDHNYIESHPPWILDHNAINTSIIQHNYKEMSNDEVVDLFNFVCNRIHPNHMILYTDGSGQLNNKGYAITSESDLISSHKCHESLSVFDLEASAIEKAFQFSRDLISIDPNTVHIIVASDSLSTITAVQNLNNSSPIIKKIRDLINELNNKVTLLWVPGHRDIPGNTKADIEAKTAAFLPNITQKLIFQNNAISLCKKYFSNIKGKWFEQEVPDNLKLVSSSPKRPVIPKNIPRKEFCIISRLRIGHTRLTQSYKFINPKKVPLCPSCKKPLTTTHILIECHRLESQRKAIFGNKNIYKLLNFSECDTRLVIKFISELDLIDEI</sequence>
<dbReference type="GO" id="GO:0004523">
    <property type="term" value="F:RNA-DNA hybrid ribonuclease activity"/>
    <property type="evidence" value="ECO:0007669"/>
    <property type="project" value="InterPro"/>
</dbReference>
<dbReference type="CDD" id="cd01650">
    <property type="entry name" value="RT_nLTR_like"/>
    <property type="match status" value="1"/>
</dbReference>
<dbReference type="CDD" id="cd09276">
    <property type="entry name" value="Rnase_HI_RT_non_LTR"/>
    <property type="match status" value="1"/>
</dbReference>
<dbReference type="InterPro" id="IPR000477">
    <property type="entry name" value="RT_dom"/>
</dbReference>
<dbReference type="InterPro" id="IPR043128">
    <property type="entry name" value="Rev_trsase/Diguanyl_cyclase"/>
</dbReference>
<dbReference type="Gene3D" id="3.60.10.10">
    <property type="entry name" value="Endonuclease/exonuclease/phosphatase"/>
    <property type="match status" value="1"/>
</dbReference>
<protein>
    <submittedName>
        <fullName evidence="4">Putative rna-directed dna polymerase from mobile element jockey</fullName>
    </submittedName>
</protein>
<feature type="domain" description="Reverse transcriptase" evidence="2">
    <location>
        <begin position="508"/>
        <end position="778"/>
    </location>
</feature>
<reference evidence="4" key="1">
    <citation type="journal article" date="2020" name="BMC">
        <title>Leishmania infection induces a limited differential gene expression in the sand fly midgut.</title>
        <authorList>
            <person name="Coutinho-Abreu I.V."/>
            <person name="Serafim T.D."/>
            <person name="Meneses C."/>
            <person name="Kamhawi S."/>
            <person name="Oliveira F."/>
            <person name="Valenzuela J.G."/>
        </authorList>
    </citation>
    <scope>NUCLEOTIDE SEQUENCE</scope>
    <source>
        <strain evidence="4">Jacobina</strain>
        <tissue evidence="4">Midgut</tissue>
    </source>
</reference>
<dbReference type="PANTHER" id="PTHR36688">
    <property type="entry name" value="ENDO/EXONUCLEASE/PHOSPHATASE DOMAIN-CONTAINING PROTEIN"/>
    <property type="match status" value="1"/>
</dbReference>
<dbReference type="Pfam" id="PF00078">
    <property type="entry name" value="RVT_1"/>
    <property type="match status" value="1"/>
</dbReference>
<dbReference type="GO" id="GO:0042575">
    <property type="term" value="C:DNA polymerase complex"/>
    <property type="evidence" value="ECO:0007669"/>
    <property type="project" value="UniProtKB-ARBA"/>
</dbReference>
<feature type="region of interest" description="Disordered" evidence="1">
    <location>
        <begin position="1"/>
        <end position="21"/>
    </location>
</feature>
<proteinExistence type="predicted"/>
<dbReference type="InterPro" id="IPR052560">
    <property type="entry name" value="RdDP_mobile_element"/>
</dbReference>
<dbReference type="InterPro" id="IPR012337">
    <property type="entry name" value="RNaseH-like_sf"/>
</dbReference>
<dbReference type="SUPFAM" id="SSF53098">
    <property type="entry name" value="Ribonuclease H-like"/>
    <property type="match status" value="1"/>
</dbReference>
<dbReference type="VEuPathDB" id="VectorBase:LLONM1_009705"/>
<feature type="domain" description="RNase H type-1" evidence="3">
    <location>
        <begin position="983"/>
        <end position="1113"/>
    </location>
</feature>
<dbReference type="GO" id="GO:0003964">
    <property type="term" value="F:RNA-directed DNA polymerase activity"/>
    <property type="evidence" value="ECO:0007669"/>
    <property type="project" value="UniProtKB-KW"/>
</dbReference>
<dbReference type="InterPro" id="IPR002156">
    <property type="entry name" value="RNaseH_domain"/>
</dbReference>
<dbReference type="Gene3D" id="3.30.420.10">
    <property type="entry name" value="Ribonuclease H-like superfamily/Ribonuclease H"/>
    <property type="match status" value="1"/>
</dbReference>
<feature type="compositionally biased region" description="Basic and acidic residues" evidence="1">
    <location>
        <begin position="1"/>
        <end position="10"/>
    </location>
</feature>
<dbReference type="InterPro" id="IPR043502">
    <property type="entry name" value="DNA/RNA_pol_sf"/>
</dbReference>
<dbReference type="Pfam" id="PF00075">
    <property type="entry name" value="RNase_H"/>
    <property type="match status" value="1"/>
</dbReference>
<dbReference type="SUPFAM" id="SSF56672">
    <property type="entry name" value="DNA/RNA polymerases"/>
    <property type="match status" value="1"/>
</dbReference>